<dbReference type="Proteomes" id="UP000268059">
    <property type="component" value="Chromosome"/>
</dbReference>
<accession>A0A3G9JPN8</accession>
<dbReference type="Gene3D" id="1.10.150.130">
    <property type="match status" value="1"/>
</dbReference>
<dbReference type="InterPro" id="IPR013762">
    <property type="entry name" value="Integrase-like_cat_sf"/>
</dbReference>
<evidence type="ECO:0000256" key="3">
    <source>
        <dbReference type="ARBA" id="ARBA00023125"/>
    </source>
</evidence>
<dbReference type="InParanoid" id="A0A3G9JPN8"/>
<sequence length="331" mass="38488">MKRNKPTEFAKYLHSFLVQYLVNEKNVSHNTVKSYATAFKLLLDFLYEEMGMNPDRIEFDDINSEVIIEYLEWMEKTRNISISTRNQRLAAIKSFYKYVSKKSPSMIYTCSSIIGLDAKKGSNRMIPYLDMDQITILIEYLKEYRSMKELLLFSVLYETGARVSELISIHVSDLRLDKEHSIIVLHGKGNKVRRLPISKDLSTLITCYLKGDDYVDWDGLGYLFYSQQHAPYTRFAINYMINSWKKGVNEIYPNVLPEHIHPHMIRHSKATHLLDEGVDLYEIKMFLGHASIETTQIYATPDLGKIKEDIEKAAANIQVNNKYDELKTGEL</sequence>
<dbReference type="GO" id="GO:0003677">
    <property type="term" value="F:DNA binding"/>
    <property type="evidence" value="ECO:0007669"/>
    <property type="project" value="UniProtKB-UniRule"/>
</dbReference>
<dbReference type="GO" id="GO:0015074">
    <property type="term" value="P:DNA integration"/>
    <property type="evidence" value="ECO:0007669"/>
    <property type="project" value="UniProtKB-KW"/>
</dbReference>
<dbReference type="Pfam" id="PF00589">
    <property type="entry name" value="Phage_integrase"/>
    <property type="match status" value="1"/>
</dbReference>
<dbReference type="EMBL" id="AP019309">
    <property type="protein sequence ID" value="BBH26218.1"/>
    <property type="molecule type" value="Genomic_DNA"/>
</dbReference>
<dbReference type="GO" id="GO:0006310">
    <property type="term" value="P:DNA recombination"/>
    <property type="evidence" value="ECO:0007669"/>
    <property type="project" value="UniProtKB-KW"/>
</dbReference>
<evidence type="ECO:0000259" key="6">
    <source>
        <dbReference type="PROSITE" id="PS51898"/>
    </source>
</evidence>
<protein>
    <submittedName>
        <fullName evidence="8">Integrase</fullName>
    </submittedName>
</protein>
<feature type="domain" description="Core-binding (CB)" evidence="7">
    <location>
        <begin position="7"/>
        <end position="100"/>
    </location>
</feature>
<dbReference type="PROSITE" id="PS51898">
    <property type="entry name" value="TYR_RECOMBINASE"/>
    <property type="match status" value="1"/>
</dbReference>
<dbReference type="InterPro" id="IPR050090">
    <property type="entry name" value="Tyrosine_recombinase_XerCD"/>
</dbReference>
<evidence type="ECO:0000313" key="8">
    <source>
        <dbReference type="EMBL" id="BBH26218.1"/>
    </source>
</evidence>
<keyword evidence="2" id="KW-0229">DNA integration</keyword>
<name>A0A3G9JPN8_9FIRM</name>
<dbReference type="SUPFAM" id="SSF56349">
    <property type="entry name" value="DNA breaking-rejoining enzymes"/>
    <property type="match status" value="1"/>
</dbReference>
<evidence type="ECO:0000256" key="5">
    <source>
        <dbReference type="PROSITE-ProRule" id="PRU01248"/>
    </source>
</evidence>
<evidence type="ECO:0000256" key="4">
    <source>
        <dbReference type="ARBA" id="ARBA00023172"/>
    </source>
</evidence>
<dbReference type="Pfam" id="PF02899">
    <property type="entry name" value="Phage_int_SAM_1"/>
    <property type="match status" value="1"/>
</dbReference>
<keyword evidence="9" id="KW-1185">Reference proteome</keyword>
<evidence type="ECO:0000256" key="2">
    <source>
        <dbReference type="ARBA" id="ARBA00022908"/>
    </source>
</evidence>
<gene>
    <name evidence="8" type="ORF">SG0102_11520</name>
</gene>
<dbReference type="InterPro" id="IPR011010">
    <property type="entry name" value="DNA_brk_join_enz"/>
</dbReference>
<dbReference type="RefSeq" id="WP_125119114.1">
    <property type="nucleotide sequence ID" value="NZ_AP019309.1"/>
</dbReference>
<organism evidence="8 9">
    <name type="scientific">Intestinibaculum porci</name>
    <dbReference type="NCBI Taxonomy" id="2487118"/>
    <lineage>
        <taxon>Bacteria</taxon>
        <taxon>Bacillati</taxon>
        <taxon>Bacillota</taxon>
        <taxon>Erysipelotrichia</taxon>
        <taxon>Erysipelotrichales</taxon>
        <taxon>Erysipelotrichaceae</taxon>
        <taxon>Intestinibaculum</taxon>
    </lineage>
</organism>
<evidence type="ECO:0000256" key="1">
    <source>
        <dbReference type="ARBA" id="ARBA00008857"/>
    </source>
</evidence>
<dbReference type="OrthoDB" id="9801717at2"/>
<evidence type="ECO:0000313" key="9">
    <source>
        <dbReference type="Proteomes" id="UP000268059"/>
    </source>
</evidence>
<dbReference type="Gene3D" id="1.10.443.10">
    <property type="entry name" value="Intergrase catalytic core"/>
    <property type="match status" value="1"/>
</dbReference>
<dbReference type="InterPro" id="IPR044068">
    <property type="entry name" value="CB"/>
</dbReference>
<keyword evidence="3 5" id="KW-0238">DNA-binding</keyword>
<dbReference type="PANTHER" id="PTHR30349">
    <property type="entry name" value="PHAGE INTEGRASE-RELATED"/>
    <property type="match status" value="1"/>
</dbReference>
<comment type="similarity">
    <text evidence="1">Belongs to the 'phage' integrase family.</text>
</comment>
<dbReference type="InterPro" id="IPR010998">
    <property type="entry name" value="Integrase_recombinase_N"/>
</dbReference>
<dbReference type="AlphaFoldDB" id="A0A3G9JPN8"/>
<reference evidence="8 9" key="1">
    <citation type="submission" date="2018-11" db="EMBL/GenBank/DDBJ databases">
        <title>Novel Erysipelotrichaceae bacterium isolated from small intestine of a swine.</title>
        <authorList>
            <person name="Kim J.S."/>
            <person name="Choe H."/>
            <person name="Lee Y.R."/>
            <person name="Kim K.M."/>
            <person name="Park D.S."/>
        </authorList>
    </citation>
    <scope>NUCLEOTIDE SEQUENCE [LARGE SCALE GENOMIC DNA]</scope>
    <source>
        <strain evidence="8 9">SG0102</strain>
    </source>
</reference>
<evidence type="ECO:0000259" key="7">
    <source>
        <dbReference type="PROSITE" id="PS51900"/>
    </source>
</evidence>
<dbReference type="PANTHER" id="PTHR30349:SF41">
    <property type="entry name" value="INTEGRASE_RECOMBINASE PROTEIN MJ0367-RELATED"/>
    <property type="match status" value="1"/>
</dbReference>
<feature type="domain" description="Tyr recombinase" evidence="6">
    <location>
        <begin position="124"/>
        <end position="315"/>
    </location>
</feature>
<dbReference type="InterPro" id="IPR004107">
    <property type="entry name" value="Integrase_SAM-like_N"/>
</dbReference>
<proteinExistence type="inferred from homology"/>
<dbReference type="InterPro" id="IPR002104">
    <property type="entry name" value="Integrase_catalytic"/>
</dbReference>
<dbReference type="PROSITE" id="PS51900">
    <property type="entry name" value="CB"/>
    <property type="match status" value="1"/>
</dbReference>
<keyword evidence="4" id="KW-0233">DNA recombination</keyword>
<dbReference type="KEGG" id="ebm:SG0102_11520"/>